<gene>
    <name evidence="3" type="ORF">BJ085DRAFT_33350</name>
</gene>
<sequence>MKLSVTILAWIAILARENAIGAPSWPTKLYSSGETYTAINSTPVLGVMAGPGYSELSTPNLSTGSPGPSIWSEKSSQPAPLQLTASQIITDWDRYADGIRGLLTSEAQWNEASDLWYTLAPLETWDVYLVNFPATSKPPSAKSTVGQNSLSTSGSPNGGNSSSRPPSTHSTAASSHSANHRTLISLATLDSATLALKFPLAAQATGSMLADLLYIVPKLGETTPLNIGRVPANFPFNPQALLERKLDYAEAVVVIPIAVSRVITAGLWHWYRQGQWSEIQAYFTQAGPLGGPKSSAKNKQWSERLACIGQHARFITVLAALAQQNDHIAWLRDYVSFEYSTPLGNNSGAASYYQRLFIHELNHMGLAPVAEYLQGQWPETEAFKDEPASDRVPYLIPTYQWLDLESALFIVAPARAFYSSPSGVETTAIDHVPKGWGVPDYNL</sequence>
<keyword evidence="2" id="KW-0732">Signal</keyword>
<proteinExistence type="predicted"/>
<dbReference type="AlphaFoldDB" id="A0A4Q0A0H8"/>
<accession>A0A4Q0A0H8</accession>
<keyword evidence="4" id="KW-1185">Reference proteome</keyword>
<dbReference type="Proteomes" id="UP000268162">
    <property type="component" value="Unassembled WGS sequence"/>
</dbReference>
<feature type="signal peptide" evidence="2">
    <location>
        <begin position="1"/>
        <end position="21"/>
    </location>
</feature>
<evidence type="ECO:0000313" key="3">
    <source>
        <dbReference type="EMBL" id="RKP39228.1"/>
    </source>
</evidence>
<feature type="compositionally biased region" description="Polar residues" evidence="1">
    <location>
        <begin position="137"/>
        <end position="147"/>
    </location>
</feature>
<dbReference type="EMBL" id="ML002288">
    <property type="protein sequence ID" value="RKP39228.1"/>
    <property type="molecule type" value="Genomic_DNA"/>
</dbReference>
<evidence type="ECO:0000313" key="4">
    <source>
        <dbReference type="Proteomes" id="UP000268162"/>
    </source>
</evidence>
<protein>
    <submittedName>
        <fullName evidence="3">Uncharacterized protein</fullName>
    </submittedName>
</protein>
<reference evidence="4" key="1">
    <citation type="journal article" date="2018" name="Nat. Microbiol.">
        <title>Leveraging single-cell genomics to expand the fungal tree of life.</title>
        <authorList>
            <person name="Ahrendt S.R."/>
            <person name="Quandt C.A."/>
            <person name="Ciobanu D."/>
            <person name="Clum A."/>
            <person name="Salamov A."/>
            <person name="Andreopoulos B."/>
            <person name="Cheng J.F."/>
            <person name="Woyke T."/>
            <person name="Pelin A."/>
            <person name="Henrissat B."/>
            <person name="Reynolds N.K."/>
            <person name="Benny G.L."/>
            <person name="Smith M.E."/>
            <person name="James T.Y."/>
            <person name="Grigoriev I.V."/>
        </authorList>
    </citation>
    <scope>NUCLEOTIDE SEQUENCE [LARGE SCALE GENOMIC DNA]</scope>
    <source>
        <strain evidence="4">RSA 468</strain>
    </source>
</reference>
<organism evidence="3 4">
    <name type="scientific">Dimargaris cristalligena</name>
    <dbReference type="NCBI Taxonomy" id="215637"/>
    <lineage>
        <taxon>Eukaryota</taxon>
        <taxon>Fungi</taxon>
        <taxon>Fungi incertae sedis</taxon>
        <taxon>Zoopagomycota</taxon>
        <taxon>Kickxellomycotina</taxon>
        <taxon>Dimargaritomycetes</taxon>
        <taxon>Dimargaritales</taxon>
        <taxon>Dimargaritaceae</taxon>
        <taxon>Dimargaris</taxon>
    </lineage>
</organism>
<feature type="chain" id="PRO_5020844119" evidence="2">
    <location>
        <begin position="22"/>
        <end position="443"/>
    </location>
</feature>
<name>A0A4Q0A0H8_9FUNG</name>
<evidence type="ECO:0000256" key="1">
    <source>
        <dbReference type="SAM" id="MobiDB-lite"/>
    </source>
</evidence>
<feature type="compositionally biased region" description="Low complexity" evidence="1">
    <location>
        <begin position="148"/>
        <end position="175"/>
    </location>
</feature>
<feature type="region of interest" description="Disordered" evidence="1">
    <location>
        <begin position="137"/>
        <end position="175"/>
    </location>
</feature>
<evidence type="ECO:0000256" key="2">
    <source>
        <dbReference type="SAM" id="SignalP"/>
    </source>
</evidence>